<dbReference type="GO" id="GO:0003677">
    <property type="term" value="F:DNA binding"/>
    <property type="evidence" value="ECO:0007669"/>
    <property type="project" value="UniProtKB-KW"/>
</dbReference>
<gene>
    <name evidence="5" type="ORF">ENR64_19850</name>
</gene>
<dbReference type="PROSITE" id="PS50987">
    <property type="entry name" value="HTH_ARSR_2"/>
    <property type="match status" value="1"/>
</dbReference>
<dbReference type="InterPro" id="IPR001845">
    <property type="entry name" value="HTH_ArsR_DNA-bd_dom"/>
</dbReference>
<dbReference type="CDD" id="cd00090">
    <property type="entry name" value="HTH_ARSR"/>
    <property type="match status" value="1"/>
</dbReference>
<dbReference type="InterPro" id="IPR036390">
    <property type="entry name" value="WH_DNA-bd_sf"/>
</dbReference>
<dbReference type="GO" id="GO:0003700">
    <property type="term" value="F:DNA-binding transcription factor activity"/>
    <property type="evidence" value="ECO:0007669"/>
    <property type="project" value="InterPro"/>
</dbReference>
<dbReference type="Gene3D" id="1.10.10.10">
    <property type="entry name" value="Winged helix-like DNA-binding domain superfamily/Winged helix DNA-binding domain"/>
    <property type="match status" value="1"/>
</dbReference>
<evidence type="ECO:0000256" key="2">
    <source>
        <dbReference type="ARBA" id="ARBA00023125"/>
    </source>
</evidence>
<keyword evidence="3" id="KW-0804">Transcription</keyword>
<dbReference type="PANTHER" id="PTHR33154:SF12">
    <property type="entry name" value="TRANSCRIPTIONAL REGULATORY PROTEIN"/>
    <property type="match status" value="1"/>
</dbReference>
<dbReference type="InterPro" id="IPR051081">
    <property type="entry name" value="HTH_MetalResp_TranReg"/>
</dbReference>
<accession>A0A7C3KHD4</accession>
<dbReference type="PRINTS" id="PR00778">
    <property type="entry name" value="HTHARSR"/>
</dbReference>
<sequence>MRVIHHPDIHEIALANLLYALGDPVRLAIAQRLACEGDLPCCELDVSVPKSTLSHHLRIMREAGLLYCRKEGTQHINSLRRAELESRFPGLLENILQAAQVEDAATPSA</sequence>
<reference evidence="5" key="1">
    <citation type="journal article" date="2020" name="mSystems">
        <title>Genome- and Community-Level Interaction Insights into Carbon Utilization and Element Cycling Functions of Hydrothermarchaeota in Hydrothermal Sediment.</title>
        <authorList>
            <person name="Zhou Z."/>
            <person name="Liu Y."/>
            <person name="Xu W."/>
            <person name="Pan J."/>
            <person name="Luo Z.H."/>
            <person name="Li M."/>
        </authorList>
    </citation>
    <scope>NUCLEOTIDE SEQUENCE [LARGE SCALE GENOMIC DNA]</scope>
    <source>
        <strain evidence="5">SpSt-418</strain>
    </source>
</reference>
<evidence type="ECO:0000256" key="1">
    <source>
        <dbReference type="ARBA" id="ARBA00023015"/>
    </source>
</evidence>
<dbReference type="NCBIfam" id="NF033788">
    <property type="entry name" value="HTH_metalloreg"/>
    <property type="match status" value="1"/>
</dbReference>
<keyword evidence="2" id="KW-0238">DNA-binding</keyword>
<dbReference type="Pfam" id="PF12840">
    <property type="entry name" value="HTH_20"/>
    <property type="match status" value="1"/>
</dbReference>
<dbReference type="InterPro" id="IPR011991">
    <property type="entry name" value="ArsR-like_HTH"/>
</dbReference>
<organism evidence="5">
    <name type="scientific">Oscillatoriales cyanobacterium SpSt-418</name>
    <dbReference type="NCBI Taxonomy" id="2282169"/>
    <lineage>
        <taxon>Bacteria</taxon>
        <taxon>Bacillati</taxon>
        <taxon>Cyanobacteriota</taxon>
        <taxon>Cyanophyceae</taxon>
        <taxon>Oscillatoriophycideae</taxon>
        <taxon>Oscillatoriales</taxon>
    </lineage>
</organism>
<evidence type="ECO:0000313" key="5">
    <source>
        <dbReference type="EMBL" id="HFM99965.1"/>
    </source>
</evidence>
<dbReference type="InterPro" id="IPR036388">
    <property type="entry name" value="WH-like_DNA-bd_sf"/>
</dbReference>
<evidence type="ECO:0000256" key="3">
    <source>
        <dbReference type="ARBA" id="ARBA00023163"/>
    </source>
</evidence>
<proteinExistence type="predicted"/>
<dbReference type="SUPFAM" id="SSF46785">
    <property type="entry name" value="Winged helix' DNA-binding domain"/>
    <property type="match status" value="1"/>
</dbReference>
<feature type="domain" description="HTH arsR-type" evidence="4">
    <location>
        <begin position="6"/>
        <end position="99"/>
    </location>
</feature>
<dbReference type="PANTHER" id="PTHR33154">
    <property type="entry name" value="TRANSCRIPTIONAL REGULATOR, ARSR FAMILY"/>
    <property type="match status" value="1"/>
</dbReference>
<evidence type="ECO:0000259" key="4">
    <source>
        <dbReference type="PROSITE" id="PS50987"/>
    </source>
</evidence>
<dbReference type="SMART" id="SM00418">
    <property type="entry name" value="HTH_ARSR"/>
    <property type="match status" value="1"/>
</dbReference>
<dbReference type="AlphaFoldDB" id="A0A7C3KHD4"/>
<protein>
    <submittedName>
        <fullName evidence="5">Transcriptional regulator</fullName>
    </submittedName>
</protein>
<name>A0A7C3KHD4_9CYAN</name>
<dbReference type="EMBL" id="DSRU01000279">
    <property type="protein sequence ID" value="HFM99965.1"/>
    <property type="molecule type" value="Genomic_DNA"/>
</dbReference>
<keyword evidence="1" id="KW-0805">Transcription regulation</keyword>
<comment type="caution">
    <text evidence="5">The sequence shown here is derived from an EMBL/GenBank/DDBJ whole genome shotgun (WGS) entry which is preliminary data.</text>
</comment>